<dbReference type="GeneID" id="54304711"/>
<feature type="region of interest" description="Disordered" evidence="1">
    <location>
        <begin position="1"/>
        <end position="41"/>
    </location>
</feature>
<dbReference type="AlphaFoldDB" id="A0A6A6B3Q9"/>
<evidence type="ECO:0000313" key="3">
    <source>
        <dbReference type="Proteomes" id="UP000799438"/>
    </source>
</evidence>
<sequence>MEELVAEGRWPMAGTRNDAARVTHSPRPRKSPSPAEPHDATDEYSGIIIVGGVRGVELHFLQSKIPKIFSPLSSRTFYPMGSLSPPDRFRRVFVGRGGWVSRIGSLMGLLRESRWGHPARGVLGQIPALRSHRCNIVHEPTEPSFTFANTSRLQLGTRMYVVPMRQSILRPSAKRRVSELQYLHLQFLCHCHCPLPRCWHHRVGLAHALDHTCGQFFSAGRLWRLGHARLELDELDELAPSWLAQEGSAPVFYAQAEPDCLHSAGNHCIHG</sequence>
<dbReference type="RefSeq" id="XP_033394413.1">
    <property type="nucleotide sequence ID" value="XM_033547204.1"/>
</dbReference>
<gene>
    <name evidence="2" type="ORF">K452DRAFT_83325</name>
</gene>
<accession>A0A6A6B3Q9</accession>
<keyword evidence="3" id="KW-1185">Reference proteome</keyword>
<evidence type="ECO:0000256" key="1">
    <source>
        <dbReference type="SAM" id="MobiDB-lite"/>
    </source>
</evidence>
<proteinExistence type="predicted"/>
<protein>
    <submittedName>
        <fullName evidence="2">Uncharacterized protein</fullName>
    </submittedName>
</protein>
<name>A0A6A6B3Q9_9PEZI</name>
<dbReference type="EMBL" id="ML995495">
    <property type="protein sequence ID" value="KAF2138700.1"/>
    <property type="molecule type" value="Genomic_DNA"/>
</dbReference>
<organism evidence="2 3">
    <name type="scientific">Aplosporella prunicola CBS 121167</name>
    <dbReference type="NCBI Taxonomy" id="1176127"/>
    <lineage>
        <taxon>Eukaryota</taxon>
        <taxon>Fungi</taxon>
        <taxon>Dikarya</taxon>
        <taxon>Ascomycota</taxon>
        <taxon>Pezizomycotina</taxon>
        <taxon>Dothideomycetes</taxon>
        <taxon>Dothideomycetes incertae sedis</taxon>
        <taxon>Botryosphaeriales</taxon>
        <taxon>Aplosporellaceae</taxon>
        <taxon>Aplosporella</taxon>
    </lineage>
</organism>
<dbReference type="Proteomes" id="UP000799438">
    <property type="component" value="Unassembled WGS sequence"/>
</dbReference>
<reference evidence="2" key="1">
    <citation type="journal article" date="2020" name="Stud. Mycol.">
        <title>101 Dothideomycetes genomes: a test case for predicting lifestyles and emergence of pathogens.</title>
        <authorList>
            <person name="Haridas S."/>
            <person name="Albert R."/>
            <person name="Binder M."/>
            <person name="Bloem J."/>
            <person name="Labutti K."/>
            <person name="Salamov A."/>
            <person name="Andreopoulos B."/>
            <person name="Baker S."/>
            <person name="Barry K."/>
            <person name="Bills G."/>
            <person name="Bluhm B."/>
            <person name="Cannon C."/>
            <person name="Castanera R."/>
            <person name="Culley D."/>
            <person name="Daum C."/>
            <person name="Ezra D."/>
            <person name="Gonzalez J."/>
            <person name="Henrissat B."/>
            <person name="Kuo A."/>
            <person name="Liang C."/>
            <person name="Lipzen A."/>
            <person name="Lutzoni F."/>
            <person name="Magnuson J."/>
            <person name="Mondo S."/>
            <person name="Nolan M."/>
            <person name="Ohm R."/>
            <person name="Pangilinan J."/>
            <person name="Park H.-J."/>
            <person name="Ramirez L."/>
            <person name="Alfaro M."/>
            <person name="Sun H."/>
            <person name="Tritt A."/>
            <person name="Yoshinaga Y."/>
            <person name="Zwiers L.-H."/>
            <person name="Turgeon B."/>
            <person name="Goodwin S."/>
            <person name="Spatafora J."/>
            <person name="Crous P."/>
            <person name="Grigoriev I."/>
        </authorList>
    </citation>
    <scope>NUCLEOTIDE SEQUENCE</scope>
    <source>
        <strain evidence="2">CBS 121167</strain>
    </source>
</reference>
<evidence type="ECO:0000313" key="2">
    <source>
        <dbReference type="EMBL" id="KAF2138700.1"/>
    </source>
</evidence>